<dbReference type="EMBL" id="NEVS01000004">
    <property type="protein sequence ID" value="OZI59952.1"/>
    <property type="molecule type" value="Genomic_DNA"/>
</dbReference>
<dbReference type="Pfam" id="PF04865">
    <property type="entry name" value="Baseplate_J"/>
    <property type="match status" value="1"/>
</dbReference>
<feature type="domain" description="Baseplate protein J-like barrel" evidence="1">
    <location>
        <begin position="104"/>
        <end position="183"/>
    </location>
</feature>
<dbReference type="OrthoDB" id="7497539at2"/>
<comment type="caution">
    <text evidence="2">The sequence shown here is derived from an EMBL/GenBank/DDBJ whole genome shotgun (WGS) entry which is preliminary data.</text>
</comment>
<evidence type="ECO:0000259" key="1">
    <source>
        <dbReference type="Pfam" id="PF04865"/>
    </source>
</evidence>
<name>A0A261UEU8_9BORD</name>
<evidence type="ECO:0000313" key="3">
    <source>
        <dbReference type="Proteomes" id="UP000215767"/>
    </source>
</evidence>
<proteinExistence type="predicted"/>
<gene>
    <name evidence="2" type="ORF">CAL28_10740</name>
</gene>
<reference evidence="3" key="1">
    <citation type="submission" date="2017-05" db="EMBL/GenBank/DDBJ databases">
        <title>Complete and WGS of Bordetella genogroups.</title>
        <authorList>
            <person name="Spilker T."/>
            <person name="Lipuma J."/>
        </authorList>
    </citation>
    <scope>NUCLEOTIDE SEQUENCE [LARGE SCALE GENOMIC DNA]</scope>
    <source>
        <strain evidence="3">AU8856</strain>
    </source>
</reference>
<organism evidence="2 3">
    <name type="scientific">Bordetella genomosp. 11</name>
    <dbReference type="NCBI Taxonomy" id="1416808"/>
    <lineage>
        <taxon>Bacteria</taxon>
        <taxon>Pseudomonadati</taxon>
        <taxon>Pseudomonadota</taxon>
        <taxon>Betaproteobacteria</taxon>
        <taxon>Burkholderiales</taxon>
        <taxon>Alcaligenaceae</taxon>
        <taxon>Bordetella</taxon>
    </lineage>
</organism>
<dbReference type="AlphaFoldDB" id="A0A261UEU8"/>
<protein>
    <recommendedName>
        <fullName evidence="1">Baseplate protein J-like barrel domain-containing protein</fullName>
    </recommendedName>
</protein>
<keyword evidence="3" id="KW-1185">Reference proteome</keyword>
<accession>A0A261UEU8</accession>
<dbReference type="RefSeq" id="WP_094841372.1">
    <property type="nucleotide sequence ID" value="NZ_NEVS01000004.1"/>
</dbReference>
<sequence>MATSQVPAIQWTPEGLVLPEESAVLAGVQADQDAAFGGGLNPSLETPQGQIASTTTAVIGQKNNEIASIVSQVNPAFAEGRMQDAIGYIYFLERKPGTPTAVVATCTGLEGTIIPVGAQARDTANNIYLCTQAGAIPSSGSIDLTFACSVNGPTPCPAGQLNRIYQSIPGWDSILNADDGTPGSDVESRAEFEDRRKQSVALNAVNSLQSIFANVLNVAGVIDAYATENVTAAPLDIGDVTLAPHSIWVSVVGGAAADIAHAIWRKKSLGANYNGNTSFTVQDTTGYEYPFPSYVVSWETAEALPILFAVQIANNPSLPSNIVALTKQAIIDAFNGVDGGVRARIGSTIFASRYYAPVVNLGPSVSIISLLLGDATPTLPSFTVPIDKRPTIDADDITVTLV</sequence>
<dbReference type="InterPro" id="IPR006949">
    <property type="entry name" value="Barrel_Baseplate_J-like"/>
</dbReference>
<dbReference type="Proteomes" id="UP000215767">
    <property type="component" value="Unassembled WGS sequence"/>
</dbReference>
<evidence type="ECO:0000313" key="2">
    <source>
        <dbReference type="EMBL" id="OZI59952.1"/>
    </source>
</evidence>